<dbReference type="GO" id="GO:0005975">
    <property type="term" value="P:carbohydrate metabolic process"/>
    <property type="evidence" value="ECO:0007669"/>
    <property type="project" value="InterPro"/>
</dbReference>
<dbReference type="Gene3D" id="2.60.120.200">
    <property type="match status" value="1"/>
</dbReference>
<dbReference type="PROSITE" id="PS51762">
    <property type="entry name" value="GH16_2"/>
    <property type="match status" value="1"/>
</dbReference>
<dbReference type="Gene3D" id="2.60.40.10">
    <property type="entry name" value="Immunoglobulins"/>
    <property type="match status" value="2"/>
</dbReference>
<dbReference type="InterPro" id="IPR013320">
    <property type="entry name" value="ConA-like_dom_sf"/>
</dbReference>
<dbReference type="InterPro" id="IPR044016">
    <property type="entry name" value="Big_13"/>
</dbReference>
<evidence type="ECO:0000313" key="4">
    <source>
        <dbReference type="Proteomes" id="UP000077173"/>
    </source>
</evidence>
<dbReference type="GO" id="GO:0005509">
    <property type="term" value="F:calcium ion binding"/>
    <property type="evidence" value="ECO:0007669"/>
    <property type="project" value="InterPro"/>
</dbReference>
<dbReference type="CDD" id="cd08023">
    <property type="entry name" value="GH16_laminarinase_like"/>
    <property type="match status" value="1"/>
</dbReference>
<dbReference type="SUPFAM" id="SSF51120">
    <property type="entry name" value="beta-Roll"/>
    <property type="match status" value="4"/>
</dbReference>
<dbReference type="Proteomes" id="UP000077173">
    <property type="component" value="Unassembled WGS sequence"/>
</dbReference>
<dbReference type="InterPro" id="IPR011121">
    <property type="entry name" value="Trp-rich_dom"/>
</dbReference>
<dbReference type="PANTHER" id="PTHR10963">
    <property type="entry name" value="GLYCOSYL HYDROLASE-RELATED"/>
    <property type="match status" value="1"/>
</dbReference>
<dbReference type="EMBL" id="LSEF01000052">
    <property type="protein sequence ID" value="OAF16765.1"/>
    <property type="molecule type" value="Genomic_DNA"/>
</dbReference>
<evidence type="ECO:0000256" key="1">
    <source>
        <dbReference type="ARBA" id="ARBA00006865"/>
    </source>
</evidence>
<dbReference type="InterPro" id="IPR050546">
    <property type="entry name" value="Glycosyl_Hydrlase_16"/>
</dbReference>
<dbReference type="Gene3D" id="2.150.10.10">
    <property type="entry name" value="Serralysin-like metalloprotease, C-terminal"/>
    <property type="match status" value="4"/>
</dbReference>
<dbReference type="GeneID" id="32586384"/>
<protein>
    <recommendedName>
        <fullName evidence="2">GH16 domain-containing protein</fullName>
    </recommendedName>
</protein>
<dbReference type="InterPro" id="IPR018511">
    <property type="entry name" value="Hemolysin-typ_Ca-bd_CS"/>
</dbReference>
<evidence type="ECO:0000259" key="2">
    <source>
        <dbReference type="PROSITE" id="PS51762"/>
    </source>
</evidence>
<dbReference type="Pfam" id="PF00722">
    <property type="entry name" value="Glyco_hydro_16"/>
    <property type="match status" value="1"/>
</dbReference>
<dbReference type="PROSITE" id="PS00330">
    <property type="entry name" value="HEMOLYSIN_CALCIUM"/>
    <property type="match status" value="3"/>
</dbReference>
<proteinExistence type="inferred from homology"/>
<dbReference type="GO" id="GO:0004553">
    <property type="term" value="F:hydrolase activity, hydrolyzing O-glycosyl compounds"/>
    <property type="evidence" value="ECO:0007669"/>
    <property type="project" value="InterPro"/>
</dbReference>
<reference evidence="3 4" key="1">
    <citation type="submission" date="2016-02" db="EMBL/GenBank/DDBJ databases">
        <title>Draft genome sequence of the strain BR 10247T Bradyrhizobium neotropicale isolated from nodules of Centrolobium paraense.</title>
        <authorList>
            <person name="Simoes-Araujo J.L."/>
            <person name="Barauna A.C."/>
            <person name="Silva K."/>
            <person name="Zilli J.E."/>
        </authorList>
    </citation>
    <scope>NUCLEOTIDE SEQUENCE [LARGE SCALE GENOMIC DNA]</scope>
    <source>
        <strain evidence="3 4">BR 10247</strain>
    </source>
</reference>
<dbReference type="PRINTS" id="PR00313">
    <property type="entry name" value="CABNDNGRPT"/>
</dbReference>
<dbReference type="Pfam" id="PF00353">
    <property type="entry name" value="HemolysinCabind"/>
    <property type="match status" value="7"/>
</dbReference>
<dbReference type="InterPro" id="IPR013783">
    <property type="entry name" value="Ig-like_fold"/>
</dbReference>
<dbReference type="InterPro" id="IPR011049">
    <property type="entry name" value="Serralysin-like_metalloprot_C"/>
</dbReference>
<name>A0A176ZA50_9BRAD</name>
<sequence length="1660" mass="169123">MTTNQTYASIIVGTSGSDILFGATGNDLLTGGAGSDIFAISKGYGSDTISDFQAGAGGDVLRVQNYGFATFATFVAAARQVGADTVVTLSSTEILTLQNLTLSSLVASNVVLDNPLQGSAPPNTAALTVQAGGTLIGSAMNDSLQALGTGVTLIGGAGDDTYFMYDHNTKVVEQAGQGIDTINDGMIDGYSLVNASNVENLILGGNYASPATGNDLDNIIIGNSGNNIIDGGKGNDVLNGGAGIDTFVIAVGNGNDVITDFKTGAGGDILQLNGTGFHTLADVTAAMKQVGTDTVLTLSSGENIRLNNTKVGDFTTANVNIVTPRADMVQTFNDDFNTLSAGQDPHLTWRTSYAWSGATSYSLAGEQQVYVDPSFSGLPGSQAASAPLGLDPFSIQNGHLVITAQPLPASDAAYVGNHQFSSGMISSQNSFAQTYGYFQMTATLSGTPGAWPAFWMLPTNTHGLATELDVLEALGTHPDQSHWGLRSSTTPDQGNWANTANLTAGEHTFAVEWTPYTLTYFVDGAEVGQVATPSDMNTAMYMIANLAMGGSWAGNAAPDATATVSINSIAAYQLPEYSLANYTLLASGTPINTITGTASADTLTGTSGNDLIDGAGGADTLSGGAGDDTYIVSDPNAKVVEGYGGGIDTIKSSVTYKLPDYVENLTLTGSPAINATGNSQSNIIIGNNAANIITGGLGNDVMTGGGGADTFVINAGDGSDIITDFTPGSAAGHDVVQLNGFAFTSFSDIQGAMTQVGNDVYLALTNQDTLVFRNTTIASFTSNDFQLPVSLPVGGLITSWINGSASSHMVYGTSANDKITAYNTDDTMVGWTGDDTYVVNNANQKIIENPGGGIDSAEAWTSYTLPDNVENLTLMMGGLTGTGNQLANRIVGSSGDDVLNGGGGNDWISGGAGNDTFVYTPVSGNVTIADFHVLTTNSSEHDELLLKGYDASAYLTSVGDVWTVHYARGSDTLNLVGVTQMTSSDFAFVTDWNTPMTMTGLAPPTVSFAAGSSGAASGLTAANHLTLAGSAQAGVTVEIFDQATLIGTAIADATGAWSFATATLADGGHVFTAKAADAVGDLSAVSAALSVTVDTQPPTAPNFISATLASGSIITASGAAEAGSTVKLYDGAVLLGTVVAASNGTWSVNTGALATGPHKLSATATDAVGNQSASSNVLAAVVGATVEAIGTTSFTKVGTSFYMSNADAAVLLKYSGVAVTAGQFGTWSPVAAEATSSGYDVAWKDSVTGNYSVWATDSNGNFASKILNNVSATSSSFESIETVFHQDLNRDGVIGVPPVTSTTSNTTSTATSIEASGSTSLDKLGNTYLLDSIGGSRGPSLKYAGAAVVAGQFGSWSPIGAEATSGGYDVAWKDSVSGQYSVWSADSNGNFTSKILNSVSGADASLKSIETVFHQDLNGDGVINTPSTVLDISGQVVLALGNMSQSVTIEAGAKLELTGAVSGSITFNAATGTLVLDHSSQFAGKLIHLSGDGTTSNSNQIDLKDIAFGSGTSASYSGNTSGGVLTVVDAQNNAAHLSLVGDYTHSTFNLSSDGSGGTLVIDPPKDGFDFNSATPQPMPPALAPMSVRLAGDGFAFDHANSSAGATHPGLETYNHQVGPAVPLHDSLQTTLPPTDHPQLLHFATPVDAHLAEFYNFMLHQ</sequence>
<feature type="domain" description="GH16" evidence="2">
    <location>
        <begin position="316"/>
        <end position="577"/>
    </location>
</feature>
<dbReference type="InterPro" id="IPR001343">
    <property type="entry name" value="Hemolysn_Ca-bd"/>
</dbReference>
<dbReference type="Pfam" id="PF07483">
    <property type="entry name" value="W_rich_C"/>
    <property type="match status" value="2"/>
</dbReference>
<dbReference type="Pfam" id="PF17936">
    <property type="entry name" value="Big_6"/>
    <property type="match status" value="1"/>
</dbReference>
<keyword evidence="4" id="KW-1185">Reference proteome</keyword>
<gene>
    <name evidence="3" type="ORF">AXW67_12010</name>
</gene>
<organism evidence="3 4">
    <name type="scientific">Bradyrhizobium neotropicale</name>
    <dbReference type="NCBI Taxonomy" id="1497615"/>
    <lineage>
        <taxon>Bacteria</taxon>
        <taxon>Pseudomonadati</taxon>
        <taxon>Pseudomonadota</taxon>
        <taxon>Alphaproteobacteria</taxon>
        <taxon>Hyphomicrobiales</taxon>
        <taxon>Nitrobacteraceae</taxon>
        <taxon>Bradyrhizobium</taxon>
    </lineage>
</organism>
<dbReference type="InterPro" id="IPR041498">
    <property type="entry name" value="Big_6"/>
</dbReference>
<dbReference type="PANTHER" id="PTHR10963:SF55">
    <property type="entry name" value="GLYCOSIDE HYDROLASE FAMILY 16 PROTEIN"/>
    <property type="match status" value="1"/>
</dbReference>
<accession>A0A176ZA50</accession>
<dbReference type="SUPFAM" id="SSF49899">
    <property type="entry name" value="Concanavalin A-like lectins/glucanases"/>
    <property type="match status" value="1"/>
</dbReference>
<dbReference type="InterPro" id="IPR000757">
    <property type="entry name" value="Beta-glucanase-like"/>
</dbReference>
<evidence type="ECO:0000313" key="3">
    <source>
        <dbReference type="EMBL" id="OAF16765.1"/>
    </source>
</evidence>
<dbReference type="Pfam" id="PF19077">
    <property type="entry name" value="Big_13"/>
    <property type="match status" value="1"/>
</dbReference>
<comment type="caution">
    <text evidence="3">The sequence shown here is derived from an EMBL/GenBank/DDBJ whole genome shotgun (WGS) entry which is preliminary data.</text>
</comment>
<comment type="similarity">
    <text evidence="1">Belongs to the glycosyl hydrolase 16 family.</text>
</comment>